<dbReference type="Pfam" id="PF12798">
    <property type="entry name" value="Fer4_3"/>
    <property type="match status" value="1"/>
</dbReference>
<dbReference type="Pfam" id="PF12800">
    <property type="entry name" value="Fer4_4"/>
    <property type="match status" value="2"/>
</dbReference>
<dbReference type="EC" id="7.-.-.-" evidence="10"/>
<dbReference type="InterPro" id="IPR017896">
    <property type="entry name" value="4Fe4S_Fe-S-bd"/>
</dbReference>
<feature type="binding site" evidence="10">
    <location>
        <position position="179"/>
    </location>
    <ligand>
        <name>[4Fe-4S] cluster</name>
        <dbReference type="ChEBI" id="CHEBI:49883"/>
        <label>3</label>
    </ligand>
</feature>
<sequence>MDFKPILTAALMIGGMGLIFGALLAVIGRIFRVEEDPRKAEVRECLPGANCGGCGYAGCDAYAQEVVSGNASVDKCPVGGDAAAQAIAKIMGVEAGKREKRIATVRCRGSLEFCSLRFDYEGPKDCKSAAQVAGGDKACEYSCLGFGDCEAACPFGAIHMLEGRLAAVDAEKCVGCGVCLSACPRGVLQLMTASHPVHSACSAHLSGKVVSQSCKAGCIGCGKCQRACKFDALRLIDNLPDIDFDKCTRCMQCVDACPTGAIMAYDDMRRHAVIHFPDCTGCGDCQKACLFDAIAGSGEGKRSIIEWNCTGCGKCVETCAHGCIELLPGGVFRKA</sequence>
<feature type="domain" description="4Fe-4S ferredoxin-type" evidence="12">
    <location>
        <begin position="270"/>
        <end position="299"/>
    </location>
</feature>
<organism evidence="14 15">
    <name type="scientific">Candidatus Pullichristensenella stercorigallinarum</name>
    <dbReference type="NCBI Taxonomy" id="2840909"/>
    <lineage>
        <taxon>Bacteria</taxon>
        <taxon>Bacillati</taxon>
        <taxon>Bacillota</taxon>
        <taxon>Clostridia</taxon>
        <taxon>Candidatus Pullichristensenella</taxon>
    </lineage>
</organism>
<feature type="binding site" evidence="10">
    <location>
        <position position="153"/>
    </location>
    <ligand>
        <name>[4Fe-4S] cluster</name>
        <dbReference type="ChEBI" id="CHEBI:49883"/>
        <label>3</label>
    </ligand>
</feature>
<keyword evidence="5 10" id="KW-1278">Translocase</keyword>
<dbReference type="GO" id="GO:0005886">
    <property type="term" value="C:plasma membrane"/>
    <property type="evidence" value="ECO:0007669"/>
    <property type="project" value="UniProtKB-SubCell"/>
</dbReference>
<keyword evidence="11" id="KW-0812">Transmembrane</keyword>
<feature type="binding site" evidence="10">
    <location>
        <position position="143"/>
    </location>
    <ligand>
        <name>[4Fe-4S] cluster</name>
        <dbReference type="ChEBI" id="CHEBI:49883"/>
        <label>2</label>
    </ligand>
</feature>
<feature type="domain" description="4Fe-4S ferredoxin-type" evidence="12">
    <location>
        <begin position="238"/>
        <end position="267"/>
    </location>
</feature>
<dbReference type="GO" id="GO:0051539">
    <property type="term" value="F:4 iron, 4 sulfur cluster binding"/>
    <property type="evidence" value="ECO:0007669"/>
    <property type="project" value="UniProtKB-UniRule"/>
</dbReference>
<keyword evidence="10" id="KW-1003">Cell membrane</keyword>
<feature type="binding site" evidence="10">
    <location>
        <position position="173"/>
    </location>
    <ligand>
        <name>[4Fe-4S] cluster</name>
        <dbReference type="ChEBI" id="CHEBI:49883"/>
        <label>3</label>
    </ligand>
</feature>
<keyword evidence="1 10" id="KW-0813">Transport</keyword>
<evidence type="ECO:0000256" key="4">
    <source>
        <dbReference type="ARBA" id="ARBA00022737"/>
    </source>
</evidence>
<dbReference type="GO" id="GO:0009055">
    <property type="term" value="F:electron transfer activity"/>
    <property type="evidence" value="ECO:0007669"/>
    <property type="project" value="InterPro"/>
</dbReference>
<feature type="binding site" evidence="10">
    <location>
        <position position="139"/>
    </location>
    <ligand>
        <name>[4Fe-4S] cluster</name>
        <dbReference type="ChEBI" id="CHEBI:49883"/>
        <label>2</label>
    </ligand>
</feature>
<gene>
    <name evidence="10" type="primary">rnfB</name>
    <name evidence="14" type="ORF">IAA52_10775</name>
</gene>
<keyword evidence="4 10" id="KW-0677">Repeat</keyword>
<comment type="caution">
    <text evidence="14">The sequence shown here is derived from an EMBL/GenBank/DDBJ whole genome shotgun (WGS) entry which is preliminary data.</text>
</comment>
<dbReference type="PROSITE" id="PS51656">
    <property type="entry name" value="4FE4S"/>
    <property type="match status" value="1"/>
</dbReference>
<comment type="subcellular location">
    <subcellularLocation>
        <location evidence="10">Cell membrane</location>
    </subcellularLocation>
</comment>
<comment type="function">
    <text evidence="10">Part of a membrane-bound complex that couples electron transfer with translocation of ions across the membrane.</text>
</comment>
<keyword evidence="6 10" id="KW-0249">Electron transport</keyword>
<feature type="binding site" evidence="10">
    <location>
        <position position="176"/>
    </location>
    <ligand>
        <name>[4Fe-4S] cluster</name>
        <dbReference type="ChEBI" id="CHEBI:49883"/>
        <label>3</label>
    </ligand>
</feature>
<evidence type="ECO:0000256" key="8">
    <source>
        <dbReference type="ARBA" id="ARBA00023014"/>
    </source>
</evidence>
<dbReference type="CDD" id="cd10549">
    <property type="entry name" value="MtMvhB_like"/>
    <property type="match status" value="2"/>
</dbReference>
<evidence type="ECO:0000256" key="1">
    <source>
        <dbReference type="ARBA" id="ARBA00022448"/>
    </source>
</evidence>
<dbReference type="AlphaFoldDB" id="A0A9D1CYI7"/>
<feature type="binding site" evidence="10">
    <location>
        <position position="76"/>
    </location>
    <ligand>
        <name>[4Fe-4S] cluster</name>
        <dbReference type="ChEBI" id="CHEBI:49883"/>
        <label>1</label>
    </ligand>
</feature>
<evidence type="ECO:0000256" key="3">
    <source>
        <dbReference type="ARBA" id="ARBA00022723"/>
    </source>
</evidence>
<feature type="binding site" evidence="10">
    <location>
        <position position="54"/>
    </location>
    <ligand>
        <name>[4Fe-4S] cluster</name>
        <dbReference type="ChEBI" id="CHEBI:49883"/>
        <label>1</label>
    </ligand>
</feature>
<keyword evidence="7 10" id="KW-0408">Iron</keyword>
<feature type="binding site" evidence="10">
    <location>
        <position position="51"/>
    </location>
    <ligand>
        <name>[4Fe-4S] cluster</name>
        <dbReference type="ChEBI" id="CHEBI:49883"/>
        <label>1</label>
    </ligand>
</feature>
<feature type="transmembrane region" description="Helical" evidence="11">
    <location>
        <begin position="6"/>
        <end position="31"/>
    </location>
</feature>
<dbReference type="EMBL" id="DVFZ01000102">
    <property type="protein sequence ID" value="HIQ83570.1"/>
    <property type="molecule type" value="Genomic_DNA"/>
</dbReference>
<dbReference type="GO" id="GO:0046872">
    <property type="term" value="F:metal ion binding"/>
    <property type="evidence" value="ECO:0007669"/>
    <property type="project" value="UniProtKB-KW"/>
</dbReference>
<feature type="domain" description="4Fe-4S ferredoxin-type" evidence="12">
    <location>
        <begin position="164"/>
        <end position="193"/>
    </location>
</feature>
<keyword evidence="3 10" id="KW-0479">Metal-binding</keyword>
<evidence type="ECO:0000256" key="2">
    <source>
        <dbReference type="ARBA" id="ARBA00022485"/>
    </source>
</evidence>
<name>A0A9D1CYI7_9FIRM</name>
<dbReference type="Proteomes" id="UP000824260">
    <property type="component" value="Unassembled WGS sequence"/>
</dbReference>
<evidence type="ECO:0000313" key="14">
    <source>
        <dbReference type="EMBL" id="HIQ83570.1"/>
    </source>
</evidence>
<keyword evidence="8 10" id="KW-0411">Iron-sulfur</keyword>
<dbReference type="Pfam" id="PF12838">
    <property type="entry name" value="Fer4_7"/>
    <property type="match status" value="1"/>
</dbReference>
<comment type="caution">
    <text evidence="10">Lacks conserved residue(s) required for the propagation of feature annotation.</text>
</comment>
<keyword evidence="2 10" id="KW-0004">4Fe-4S</keyword>
<dbReference type="PROSITE" id="PS00198">
    <property type="entry name" value="4FE4S_FER_1"/>
    <property type="match status" value="1"/>
</dbReference>
<evidence type="ECO:0000256" key="10">
    <source>
        <dbReference type="HAMAP-Rule" id="MF_00463"/>
    </source>
</evidence>
<evidence type="ECO:0000256" key="7">
    <source>
        <dbReference type="ARBA" id="ARBA00023004"/>
    </source>
</evidence>
<dbReference type="PANTHER" id="PTHR43560">
    <property type="entry name" value="ION-TRANSLOCATING OXIDOREDUCTASE COMPLEX SUBUNIT B"/>
    <property type="match status" value="1"/>
</dbReference>
<dbReference type="GO" id="GO:0022900">
    <property type="term" value="P:electron transport chain"/>
    <property type="evidence" value="ECO:0007669"/>
    <property type="project" value="UniProtKB-UniRule"/>
</dbReference>
<dbReference type="PROSITE" id="PS51379">
    <property type="entry name" value="4FE4S_FER_2"/>
    <property type="match status" value="6"/>
</dbReference>
<evidence type="ECO:0000256" key="5">
    <source>
        <dbReference type="ARBA" id="ARBA00022967"/>
    </source>
</evidence>
<evidence type="ECO:0000256" key="6">
    <source>
        <dbReference type="ARBA" id="ARBA00022982"/>
    </source>
</evidence>
<feature type="binding site" evidence="10">
    <location>
        <position position="149"/>
    </location>
    <ligand>
        <name>[4Fe-4S] cluster</name>
        <dbReference type="ChEBI" id="CHEBI:49883"/>
        <label>2</label>
    </ligand>
</feature>
<comment type="cofactor">
    <cofactor evidence="10">
        <name>[4Fe-4S] cluster</name>
        <dbReference type="ChEBI" id="CHEBI:49883"/>
    </cofactor>
    <text evidence="10">Binds 3 [4Fe-4S] clusters.</text>
</comment>
<keyword evidence="9 10" id="KW-0472">Membrane</keyword>
<proteinExistence type="inferred from homology"/>
<dbReference type="InterPro" id="IPR007202">
    <property type="entry name" value="4Fe-4S_dom"/>
</dbReference>
<accession>A0A9D1CYI7</accession>
<dbReference type="Pfam" id="PF04060">
    <property type="entry name" value="FeS"/>
    <property type="match status" value="1"/>
</dbReference>
<dbReference type="Gene3D" id="1.10.15.40">
    <property type="entry name" value="Electron transport complex subunit B, putative Fe-S cluster"/>
    <property type="match status" value="1"/>
</dbReference>
<evidence type="ECO:0000259" key="12">
    <source>
        <dbReference type="PROSITE" id="PS51379"/>
    </source>
</evidence>
<evidence type="ECO:0000256" key="11">
    <source>
        <dbReference type="SAM" id="Phobius"/>
    </source>
</evidence>
<comment type="similarity">
    <text evidence="10">Belongs to the 4Fe4S bacterial-type ferredoxin family. RnfB subfamily.</text>
</comment>
<evidence type="ECO:0000259" key="13">
    <source>
        <dbReference type="PROSITE" id="PS51656"/>
    </source>
</evidence>
<feature type="binding site" evidence="10">
    <location>
        <position position="183"/>
    </location>
    <ligand>
        <name>[4Fe-4S] cluster</name>
        <dbReference type="ChEBI" id="CHEBI:49883"/>
        <label>2</label>
    </ligand>
</feature>
<dbReference type="Pfam" id="PF00037">
    <property type="entry name" value="Fer4"/>
    <property type="match status" value="1"/>
</dbReference>
<feature type="domain" description="4Fe-4S ferredoxin-type" evidence="12">
    <location>
        <begin position="207"/>
        <end position="237"/>
    </location>
</feature>
<dbReference type="SUPFAM" id="SSF54862">
    <property type="entry name" value="4Fe-4S ferredoxins"/>
    <property type="match status" value="1"/>
</dbReference>
<dbReference type="HAMAP" id="MF_00463">
    <property type="entry name" value="RsxB_RnfB"/>
    <property type="match status" value="1"/>
</dbReference>
<keyword evidence="11" id="KW-1133">Transmembrane helix</keyword>
<feature type="domain" description="4Fe-4S" evidence="13">
    <location>
        <begin position="34"/>
        <end position="93"/>
    </location>
</feature>
<feature type="domain" description="4Fe-4S ferredoxin-type" evidence="12">
    <location>
        <begin position="300"/>
        <end position="329"/>
    </location>
</feature>
<dbReference type="PANTHER" id="PTHR43560:SF1">
    <property type="entry name" value="ION-TRANSLOCATING OXIDOREDUCTASE COMPLEX SUBUNIT B"/>
    <property type="match status" value="1"/>
</dbReference>
<dbReference type="InterPro" id="IPR017900">
    <property type="entry name" value="4Fe4S_Fe_S_CS"/>
</dbReference>
<evidence type="ECO:0000313" key="15">
    <source>
        <dbReference type="Proteomes" id="UP000824260"/>
    </source>
</evidence>
<comment type="subunit">
    <text evidence="10">The complex is composed of six subunits: RnfA, RnfB, RnfC, RnfD, RnfE and RnfG.</text>
</comment>
<reference evidence="14" key="1">
    <citation type="submission" date="2020-10" db="EMBL/GenBank/DDBJ databases">
        <authorList>
            <person name="Gilroy R."/>
        </authorList>
    </citation>
    <scope>NUCLEOTIDE SEQUENCE</scope>
    <source>
        <strain evidence="14">ChiSjej6B24-2974</strain>
    </source>
</reference>
<feature type="domain" description="4Fe-4S ferredoxin-type" evidence="12">
    <location>
        <begin position="134"/>
        <end position="163"/>
    </location>
</feature>
<feature type="binding site" evidence="10">
    <location>
        <position position="59"/>
    </location>
    <ligand>
        <name>[4Fe-4S] cluster</name>
        <dbReference type="ChEBI" id="CHEBI:49883"/>
        <label>1</label>
    </ligand>
</feature>
<feature type="region of interest" description="Hydrophobic" evidence="10">
    <location>
        <begin position="1"/>
        <end position="28"/>
    </location>
</feature>
<dbReference type="NCBIfam" id="TIGR01944">
    <property type="entry name" value="rnfB"/>
    <property type="match status" value="1"/>
</dbReference>
<evidence type="ECO:0000256" key="9">
    <source>
        <dbReference type="ARBA" id="ARBA00023136"/>
    </source>
</evidence>
<reference evidence="14" key="2">
    <citation type="journal article" date="2021" name="PeerJ">
        <title>Extensive microbial diversity within the chicken gut microbiome revealed by metagenomics and culture.</title>
        <authorList>
            <person name="Gilroy R."/>
            <person name="Ravi A."/>
            <person name="Getino M."/>
            <person name="Pursley I."/>
            <person name="Horton D.L."/>
            <person name="Alikhan N.F."/>
            <person name="Baker D."/>
            <person name="Gharbi K."/>
            <person name="Hall N."/>
            <person name="Watson M."/>
            <person name="Adriaenssens E.M."/>
            <person name="Foster-Nyarko E."/>
            <person name="Jarju S."/>
            <person name="Secka A."/>
            <person name="Antonio M."/>
            <person name="Oren A."/>
            <person name="Chaudhuri R.R."/>
            <person name="La Ragione R."/>
            <person name="Hildebrand F."/>
            <person name="Pallen M.J."/>
        </authorList>
    </citation>
    <scope>NUCLEOTIDE SEQUENCE</scope>
    <source>
        <strain evidence="14">ChiSjej6B24-2974</strain>
    </source>
</reference>
<dbReference type="InterPro" id="IPR010207">
    <property type="entry name" value="Elect_transpt_cplx_RnfB/RsxB"/>
</dbReference>
<protein>
    <recommendedName>
        <fullName evidence="10">Ion-translocating oxidoreductase complex subunit B</fullName>
        <ecNumber evidence="10">7.-.-.-</ecNumber>
    </recommendedName>
    <alternativeName>
        <fullName evidence="10">Rnf electron transport complex subunit B</fullName>
    </alternativeName>
</protein>
<dbReference type="Gene3D" id="3.30.70.20">
    <property type="match status" value="3"/>
</dbReference>
<dbReference type="InterPro" id="IPR050395">
    <property type="entry name" value="4Fe4S_Ferredoxin_RnfB"/>
</dbReference>